<evidence type="ECO:0000313" key="3">
    <source>
        <dbReference type="Proteomes" id="UP000666915"/>
    </source>
</evidence>
<dbReference type="Gene3D" id="2.30.30.40">
    <property type="entry name" value="SH3 Domains"/>
    <property type="match status" value="1"/>
</dbReference>
<keyword evidence="1" id="KW-0732">Signal</keyword>
<dbReference type="RefSeq" id="WP_208271719.1">
    <property type="nucleotide sequence ID" value="NZ_BAAAGM010000026.1"/>
</dbReference>
<comment type="caution">
    <text evidence="2">The sequence shown here is derived from an EMBL/GenBank/DDBJ whole genome shotgun (WGS) entry which is preliminary data.</text>
</comment>
<accession>A0ABS3RAY7</accession>
<dbReference type="EMBL" id="JAGEOK010000033">
    <property type="protein sequence ID" value="MBO2443404.1"/>
    <property type="molecule type" value="Genomic_DNA"/>
</dbReference>
<evidence type="ECO:0000313" key="2">
    <source>
        <dbReference type="EMBL" id="MBO2443404.1"/>
    </source>
</evidence>
<dbReference type="Proteomes" id="UP000666915">
    <property type="component" value="Unassembled WGS sequence"/>
</dbReference>
<feature type="signal peptide" evidence="1">
    <location>
        <begin position="1"/>
        <end position="26"/>
    </location>
</feature>
<evidence type="ECO:0000256" key="1">
    <source>
        <dbReference type="SAM" id="SignalP"/>
    </source>
</evidence>
<reference evidence="2 3" key="1">
    <citation type="submission" date="2021-03" db="EMBL/GenBank/DDBJ databases">
        <authorList>
            <person name="Kanchanasin P."/>
            <person name="Saeng-In P."/>
            <person name="Phongsopitanun W."/>
            <person name="Yuki M."/>
            <person name="Kudo T."/>
            <person name="Ohkuma M."/>
            <person name="Tanasupawat S."/>
        </authorList>
    </citation>
    <scope>NUCLEOTIDE SEQUENCE [LARGE SCALE GENOMIC DNA]</scope>
    <source>
        <strain evidence="2 3">L46</strain>
    </source>
</reference>
<organism evidence="2 3">
    <name type="scientific">Actinomadura nitritigenes</name>
    <dbReference type="NCBI Taxonomy" id="134602"/>
    <lineage>
        <taxon>Bacteria</taxon>
        <taxon>Bacillati</taxon>
        <taxon>Actinomycetota</taxon>
        <taxon>Actinomycetes</taxon>
        <taxon>Streptosporangiales</taxon>
        <taxon>Thermomonosporaceae</taxon>
        <taxon>Actinomadura</taxon>
    </lineage>
</organism>
<keyword evidence="3" id="KW-1185">Reference proteome</keyword>
<proteinExistence type="predicted"/>
<feature type="chain" id="PRO_5045993250" evidence="1">
    <location>
        <begin position="27"/>
        <end position="120"/>
    </location>
</feature>
<name>A0ABS3RAY7_9ACTN</name>
<sequence>MKRLVTVAATASAVLAGGAVLSAAHAETFTPAGGGPGYVKGRVTASPHLAIRSKPSTKSFREGYYNKGAVLALKCYVKGQGVFGNTTWYRLDPTHNANWDGVGYVSAHYIKLLGAKPRHC</sequence>
<protein>
    <submittedName>
        <fullName evidence="2">SH3 domain-containing protein</fullName>
    </submittedName>
</protein>
<gene>
    <name evidence="2" type="ORF">J4557_38360</name>
</gene>